<dbReference type="EMBL" id="AYZL01000019">
    <property type="protein sequence ID" value="KRN03978.1"/>
    <property type="molecule type" value="Genomic_DNA"/>
</dbReference>
<sequence length="285" mass="32621">MTEPVIKISNIKTKSKLDLSNQTLTINRGDKVAILGQQDSGKSLIFEVLLNNLPYSGDIEFSDSDDKLGVYLKQNDYPSRLKVKELVKLVLDKSQQSKDFYQVNQLDEIKNVMLQNLTELEQRQLTLALVLAQSPAIALINELTTGLDTKSRQELTQQLHQQTQDATVLNATYYFDEVEGWANKVWVMHHGQSLFFGKIEDFLSNHQHHAYLKVSYNHLPDDLIAQIKQQAIVLSKKGDVFVDSEEKSDVILNLLIQQKQSYQLYQQNLQTTFLLALLQKEGDRQ</sequence>
<dbReference type="InterPro" id="IPR003439">
    <property type="entry name" value="ABC_transporter-like_ATP-bd"/>
</dbReference>
<dbReference type="STRING" id="1423744.FC86_GL000505"/>
<comment type="caution">
    <text evidence="2">The sequence shown here is derived from an EMBL/GenBank/DDBJ whole genome shotgun (WGS) entry which is preliminary data.</text>
</comment>
<dbReference type="Proteomes" id="UP000051378">
    <property type="component" value="Unassembled WGS sequence"/>
</dbReference>
<dbReference type="Gene3D" id="3.40.50.300">
    <property type="entry name" value="P-loop containing nucleotide triphosphate hydrolases"/>
    <property type="match status" value="1"/>
</dbReference>
<reference evidence="2 3" key="1">
    <citation type="journal article" date="2015" name="Genome Announc.">
        <title>Expanding the biotechnology potential of lactobacilli through comparative genomics of 213 strains and associated genera.</title>
        <authorList>
            <person name="Sun Z."/>
            <person name="Harris H.M."/>
            <person name="McCann A."/>
            <person name="Guo C."/>
            <person name="Argimon S."/>
            <person name="Zhang W."/>
            <person name="Yang X."/>
            <person name="Jeffery I.B."/>
            <person name="Cooney J.C."/>
            <person name="Kagawa T.F."/>
            <person name="Liu W."/>
            <person name="Song Y."/>
            <person name="Salvetti E."/>
            <person name="Wrobel A."/>
            <person name="Rasinkangas P."/>
            <person name="Parkhill J."/>
            <person name="Rea M.C."/>
            <person name="O'Sullivan O."/>
            <person name="Ritari J."/>
            <person name="Douillard F.P."/>
            <person name="Paul Ross R."/>
            <person name="Yang R."/>
            <person name="Briner A.E."/>
            <person name="Felis G.E."/>
            <person name="de Vos W.M."/>
            <person name="Barrangou R."/>
            <person name="Klaenhammer T.R."/>
            <person name="Caufield P.W."/>
            <person name="Cui Y."/>
            <person name="Zhang H."/>
            <person name="O'Toole P.W."/>
        </authorList>
    </citation>
    <scope>NUCLEOTIDE SEQUENCE [LARGE SCALE GENOMIC DNA]</scope>
    <source>
        <strain evidence="2 3">DSM 23037</strain>
    </source>
</reference>
<dbReference type="OrthoDB" id="9804819at2"/>
<dbReference type="GO" id="GO:0016887">
    <property type="term" value="F:ATP hydrolysis activity"/>
    <property type="evidence" value="ECO:0007669"/>
    <property type="project" value="InterPro"/>
</dbReference>
<proteinExistence type="predicted"/>
<dbReference type="GO" id="GO:0005524">
    <property type="term" value="F:ATP binding"/>
    <property type="evidence" value="ECO:0007669"/>
    <property type="project" value="InterPro"/>
</dbReference>
<evidence type="ECO:0000313" key="3">
    <source>
        <dbReference type="Proteomes" id="UP000051378"/>
    </source>
</evidence>
<keyword evidence="3" id="KW-1185">Reference proteome</keyword>
<dbReference type="AlphaFoldDB" id="A0A0R2DU50"/>
<dbReference type="RefSeq" id="WP_056974735.1">
    <property type="nucleotide sequence ID" value="NZ_AYZL01000019.1"/>
</dbReference>
<dbReference type="PANTHER" id="PTHR43582:SF2">
    <property type="entry name" value="LINEARMYCIN RESISTANCE ATP-BINDING PROTEIN LNRL"/>
    <property type="match status" value="1"/>
</dbReference>
<dbReference type="SUPFAM" id="SSF52540">
    <property type="entry name" value="P-loop containing nucleoside triphosphate hydrolases"/>
    <property type="match status" value="1"/>
</dbReference>
<name>A0A0R2DU50_9LACO</name>
<organism evidence="2 3">
    <name type="scientific">Holzapfeliella floricola DSM 23037 = JCM 16512</name>
    <dbReference type="NCBI Taxonomy" id="1423744"/>
    <lineage>
        <taxon>Bacteria</taxon>
        <taxon>Bacillati</taxon>
        <taxon>Bacillota</taxon>
        <taxon>Bacilli</taxon>
        <taxon>Lactobacillales</taxon>
        <taxon>Lactobacillaceae</taxon>
        <taxon>Holzapfeliella</taxon>
    </lineage>
</organism>
<dbReference type="CDD" id="cd00267">
    <property type="entry name" value="ABC_ATPase"/>
    <property type="match status" value="1"/>
</dbReference>
<dbReference type="Pfam" id="PF00005">
    <property type="entry name" value="ABC_tran"/>
    <property type="match status" value="1"/>
</dbReference>
<dbReference type="PROSITE" id="PS50893">
    <property type="entry name" value="ABC_TRANSPORTER_2"/>
    <property type="match status" value="1"/>
</dbReference>
<evidence type="ECO:0000259" key="1">
    <source>
        <dbReference type="PROSITE" id="PS50893"/>
    </source>
</evidence>
<dbReference type="InterPro" id="IPR027417">
    <property type="entry name" value="P-loop_NTPase"/>
</dbReference>
<gene>
    <name evidence="2" type="ORF">FC86_GL000505</name>
</gene>
<protein>
    <recommendedName>
        <fullName evidence="1">ABC transporter domain-containing protein</fullName>
    </recommendedName>
</protein>
<accession>A0A0R2DU50</accession>
<dbReference type="PANTHER" id="PTHR43582">
    <property type="entry name" value="LINEARMYCIN RESISTANCE ATP-BINDING PROTEIN LNRL"/>
    <property type="match status" value="1"/>
</dbReference>
<dbReference type="PATRIC" id="fig|1423744.4.peg.521"/>
<feature type="domain" description="ABC transporter" evidence="1">
    <location>
        <begin position="3"/>
        <end position="215"/>
    </location>
</feature>
<evidence type="ECO:0000313" key="2">
    <source>
        <dbReference type="EMBL" id="KRN03978.1"/>
    </source>
</evidence>